<dbReference type="Gene3D" id="1.50.10.10">
    <property type="match status" value="1"/>
</dbReference>
<dbReference type="OrthoDB" id="9804511at2"/>
<comment type="catalytic activity">
    <reaction evidence="1">
        <text>Hydrolysis of terminal non-reducing alpha-L-rhamnose residues in alpha-L-rhamnosides.</text>
        <dbReference type="EC" id="3.2.1.40"/>
    </reaction>
</comment>
<dbReference type="InterPro" id="IPR016007">
    <property type="entry name" value="Alpha_rhamnosid"/>
</dbReference>
<sequence length="917" mass="97445">MPVAADAGPSADPSLGHLAEAAAIWAPAAPVPWRDVVLEATVRRDAIRQDGARPVVGAGMDTDGARRFQLLVRAADAGTAYVATVDPEAGRASLVLLQAGVETPLATGEWPLEDRAEETVRLAARGDRLTLEVGGTVILEARDGTLAHGAVGIGCPGRARAQILRFCARDGEGALLAGDGTPWDRPASGERDEDGVLHLAERSRGLLPPQAQWAFLRRGFDLPADQAVRSATVRLAAASAEPARQFVARVRLNGQELGLGPVRAIAQEHRVEVLDAAAAVRPGANALGIIACTSADQRVQLELEVVLSGGAVHRILTDGSWRALAGDAAYPPAGSIGTGYFSAPREHLRAPAYPHGFDLPGFDDSAWDAPVLRPSLAPLAVNPARPVRAVMHRPISSRRLADGTLALDLGGTVVGGLALEGVPEACDLTLRFGEMLDADGRVRSRLSTGNHYEDRWELTGRQGPVATWGWRVFRYAEISGLPEGFDASGIRALGHELPLGELSTYTASDPALQRILDLCTRTMVQNNGNLLVDSWSREREPYEADAYLQARANAALSTDEPFAGYALDYLLRRRTWPTEWPFYLVLLAWHHYLRFGDREALARRRDQLAQLLPLAWIDPATGLVRKRHGSDGSSSRIDHDIVDWPPSERDGYLFGPVNTVVNAVALGAIDAMARIDAALEHPGARRHAETADALRAAIGAHLWDEAQGTYHDGLDADGAPLPHAGSHAGAFAVSMGAADAERTRRTADFLARRGMRVSVYAAPYLLDALILGGRADAAHALLVGTGERSWTAMLEAGAGATMEAWSERLKPNVSCAHPWAASPLFLVAESFLGLTALVPGCSEVALVPQLPAAMGEIRARMMLPPGCLEVLARTDAEGLTQLAVTVPEGMTCRVGEGAGAPVLGPGRHTASVPGPPQ</sequence>
<feature type="domain" description="Alpha-L-rhamnosidase six-hairpin glycosidase" evidence="5">
    <location>
        <begin position="502"/>
        <end position="823"/>
    </location>
</feature>
<feature type="domain" description="Alpha-L-rhamnosidase concanavalin-like" evidence="4">
    <location>
        <begin position="399"/>
        <end position="488"/>
    </location>
</feature>
<accession>Z9JW58</accession>
<evidence type="ECO:0000256" key="3">
    <source>
        <dbReference type="SAM" id="MobiDB-lite"/>
    </source>
</evidence>
<dbReference type="InterPro" id="IPR012341">
    <property type="entry name" value="6hp_glycosidase-like_sf"/>
</dbReference>
<dbReference type="EC" id="3.2.1.40" evidence="2"/>
<keyword evidence="7" id="KW-1185">Reference proteome</keyword>
<evidence type="ECO:0000313" key="7">
    <source>
        <dbReference type="Proteomes" id="UP000023067"/>
    </source>
</evidence>
<dbReference type="InterPro" id="IPR008902">
    <property type="entry name" value="Rhamnosid_concanavalin"/>
</dbReference>
<dbReference type="Gene3D" id="2.60.120.260">
    <property type="entry name" value="Galactose-binding domain-like"/>
    <property type="match status" value="2"/>
</dbReference>
<dbReference type="SUPFAM" id="SSF48208">
    <property type="entry name" value="Six-hairpin glycosidases"/>
    <property type="match status" value="1"/>
</dbReference>
<dbReference type="EMBL" id="JDYK01000003">
    <property type="protein sequence ID" value="EWS82439.1"/>
    <property type="molecule type" value="Genomic_DNA"/>
</dbReference>
<evidence type="ECO:0000313" key="6">
    <source>
        <dbReference type="EMBL" id="EWS82439.1"/>
    </source>
</evidence>
<proteinExistence type="predicted"/>
<dbReference type="Pfam" id="PF17389">
    <property type="entry name" value="Bac_rhamnosid6H"/>
    <property type="match status" value="1"/>
</dbReference>
<dbReference type="PATRIC" id="fig|396014.3.peg.644"/>
<dbReference type="GO" id="GO:0030596">
    <property type="term" value="F:alpha-L-rhamnosidase activity"/>
    <property type="evidence" value="ECO:0007669"/>
    <property type="project" value="UniProtKB-EC"/>
</dbReference>
<dbReference type="STRING" id="396014.BF93_10665"/>
<dbReference type="eggNOG" id="COG3408">
    <property type="taxonomic scope" value="Bacteria"/>
</dbReference>
<evidence type="ECO:0000256" key="1">
    <source>
        <dbReference type="ARBA" id="ARBA00001445"/>
    </source>
</evidence>
<evidence type="ECO:0000259" key="5">
    <source>
        <dbReference type="Pfam" id="PF17389"/>
    </source>
</evidence>
<dbReference type="Proteomes" id="UP000023067">
    <property type="component" value="Unassembled WGS sequence"/>
</dbReference>
<dbReference type="PANTHER" id="PTHR33307:SF6">
    <property type="entry name" value="ALPHA-RHAMNOSIDASE (EUROFUNG)-RELATED"/>
    <property type="match status" value="1"/>
</dbReference>
<dbReference type="InterPro" id="IPR035396">
    <property type="entry name" value="Bac_rhamnosid6H"/>
</dbReference>
<evidence type="ECO:0000259" key="4">
    <source>
        <dbReference type="Pfam" id="PF05592"/>
    </source>
</evidence>
<dbReference type="GO" id="GO:0005975">
    <property type="term" value="P:carbohydrate metabolic process"/>
    <property type="evidence" value="ECO:0007669"/>
    <property type="project" value="InterPro"/>
</dbReference>
<dbReference type="Pfam" id="PF05592">
    <property type="entry name" value="Bac_rhamnosid"/>
    <property type="match status" value="1"/>
</dbReference>
<dbReference type="InterPro" id="IPR008928">
    <property type="entry name" value="6-hairpin_glycosidase_sf"/>
</dbReference>
<gene>
    <name evidence="6" type="ORF">BF93_10665</name>
</gene>
<dbReference type="Gene3D" id="2.60.420.10">
    <property type="entry name" value="Maltose phosphorylase, domain 3"/>
    <property type="match status" value="1"/>
</dbReference>
<reference evidence="6 7" key="1">
    <citation type="submission" date="2014-02" db="EMBL/GenBank/DDBJ databases">
        <title>Genome sequence of Brachybacterium phenoliresistens strain W13A50.</title>
        <authorList>
            <person name="Wang X."/>
        </authorList>
    </citation>
    <scope>NUCLEOTIDE SEQUENCE [LARGE SCALE GENOMIC DNA]</scope>
    <source>
        <strain evidence="6 7">W13A50</strain>
    </source>
</reference>
<evidence type="ECO:0000256" key="2">
    <source>
        <dbReference type="ARBA" id="ARBA00012652"/>
    </source>
</evidence>
<feature type="region of interest" description="Disordered" evidence="3">
    <location>
        <begin position="898"/>
        <end position="917"/>
    </location>
</feature>
<organism evidence="6 7">
    <name type="scientific">Brachybacterium phenoliresistens</name>
    <dbReference type="NCBI Taxonomy" id="396014"/>
    <lineage>
        <taxon>Bacteria</taxon>
        <taxon>Bacillati</taxon>
        <taxon>Actinomycetota</taxon>
        <taxon>Actinomycetes</taxon>
        <taxon>Micrococcales</taxon>
        <taxon>Dermabacteraceae</taxon>
        <taxon>Brachybacterium</taxon>
    </lineage>
</organism>
<comment type="caution">
    <text evidence="6">The sequence shown here is derived from an EMBL/GenBank/DDBJ whole genome shotgun (WGS) entry which is preliminary data.</text>
</comment>
<dbReference type="AlphaFoldDB" id="Z9JW58"/>
<dbReference type="Gene3D" id="2.60.120.560">
    <property type="entry name" value="Exo-inulinase, domain 1"/>
    <property type="match status" value="1"/>
</dbReference>
<name>Z9JW58_9MICO</name>
<dbReference type="PANTHER" id="PTHR33307">
    <property type="entry name" value="ALPHA-RHAMNOSIDASE (EUROFUNG)"/>
    <property type="match status" value="1"/>
</dbReference>
<protein>
    <recommendedName>
        <fullName evidence="2">alpha-L-rhamnosidase</fullName>
        <ecNumber evidence="2">3.2.1.40</ecNumber>
    </recommendedName>
</protein>
<dbReference type="HOGENOM" id="CLU_317545_0_0_11"/>
<dbReference type="RefSeq" id="WP_038370649.1">
    <property type="nucleotide sequence ID" value="NZ_BAAAOW010000009.1"/>
</dbReference>